<organism evidence="6 7">
    <name type="scientific">Xiphophorus couchianus</name>
    <name type="common">Monterrey platyfish</name>
    <dbReference type="NCBI Taxonomy" id="32473"/>
    <lineage>
        <taxon>Eukaryota</taxon>
        <taxon>Metazoa</taxon>
        <taxon>Chordata</taxon>
        <taxon>Craniata</taxon>
        <taxon>Vertebrata</taxon>
        <taxon>Euteleostomi</taxon>
        <taxon>Actinopterygii</taxon>
        <taxon>Neopterygii</taxon>
        <taxon>Teleostei</taxon>
        <taxon>Neoteleostei</taxon>
        <taxon>Acanthomorphata</taxon>
        <taxon>Ovalentaria</taxon>
        <taxon>Atherinomorphae</taxon>
        <taxon>Cyprinodontiformes</taxon>
        <taxon>Poeciliidae</taxon>
        <taxon>Poeciliinae</taxon>
        <taxon>Xiphophorus</taxon>
    </lineage>
</organism>
<feature type="region of interest" description="Disordered" evidence="2">
    <location>
        <begin position="1646"/>
        <end position="1679"/>
    </location>
</feature>
<feature type="region of interest" description="Disordered" evidence="2">
    <location>
        <begin position="1583"/>
        <end position="1611"/>
    </location>
</feature>
<dbReference type="InterPro" id="IPR046432">
    <property type="entry name" value="TASOR"/>
</dbReference>
<dbReference type="GeneTree" id="ENSGT00530000063735"/>
<feature type="compositionally biased region" description="Low complexity" evidence="2">
    <location>
        <begin position="2085"/>
        <end position="2094"/>
    </location>
</feature>
<name>A0A3B5MW78_9TELE</name>
<feature type="region of interest" description="Disordered" evidence="2">
    <location>
        <begin position="2311"/>
        <end position="2336"/>
    </location>
</feature>
<evidence type="ECO:0000259" key="4">
    <source>
        <dbReference type="Pfam" id="PF23314"/>
    </source>
</evidence>
<sequence length="2603" mass="291474">TTHFEQGKQTQGTQKMISKKHTAFCCLTTVARYISVFFFKTVLIFLKANALGQTGVISGNSTCTTLGDPAKGVYISMYSDCLDINRWYHGKSGYIAIIRLTKGKVKKVAENYTQNFTEPTVGCDCHVSDQLPSVSSKTSSFLAFERTQFYIYELLHDGSSETSQSPSAACPFAIVSFSYMDTKASPVTLGKRGQLQIQNQIYHIDLRSTAVAFVPVQLPPVIKVNQAIHMSVLRSLLPRTVFETSYTEEGKKKLKHFFYTFNPGLLDELIQPHMSMFLRIILHIFALPDAESASAEVMKGLFVFPDSRFVRRDTKFREKNCPLSSEILHILPVLSYAEGEAEKTSMDPEDELCEVLTEHMQSYATLINPGFSSSPSRPSRELGMFPDQYDVAEAHRHLYLSPEWNNRTWETFKSYMSKPDSFQLPIAKVSEILASGQEERRQELDDDVYICLSSPEEAQSSPVCMEAEDQSPDEQSLCNIRVSMDIDFPSPEFQIAAIPMSQNIVRDNVQSDIVTKDDPTCAHLTDQSNKADDPGAQDPLTPPTSEDLPAEFIVSITSAKRKVPDEVSTSKHTDFNFSGLSTMAKLQTAEVNSVIDLSDKAKRCLDFPKVTKSTKRKKRRRIYSVVKKKVSSSSVKTHSLKTAVSSVKVEHLNRETQEHSEELHFPQLRSSLKPKWKKLNRRKCRFGTLSSKSYKLRSAVDSDKTEEMKPDVGLVSFQGDSFLEVLPLRKKMERWDLKPVLSECGRILLPFGSVDFSDQVKSMLCTKKDECPEKVSHDVPVTLPDPVTMDKQLGSASETAVAEATSTSTVDDENRQLDHEDILTPPVDYSGRVPLTPNFCSVSPTNDTNNLAKTTETKQLEIFSPVELSPKGKLLLSKLKSVLSRRKRKLDLPTKPQKREDVDQESDFCFKRSKVNSDTETPKGNNATPQSVNVSKMASVDPLFAYSCFTTEKKYNDCTSDKTVRKTVKEKMKSTCTSTDALNLLADLALSNDKVPPQPNQTLERTPKDSVKKCDLSKSLSSADQESVLHTLLRNPAARALQSLESPSKCSLVAENNLVSLISKDHAYSLPPSSLLLDLSGATFQVPPLSGSTRLLNHHQSMYGDGAKTLHPSVSTGDIGEHTKTPENLQKHRRKLKHSRTFVMKEKSIQVTRKWEENYNFNLDSRFTSDAKDKVIIRALHGPWDFSMQDTAEEVRLIFHMWIGLFYSRSTSRFFQVDPTLMQQCSEESRSVDVASGTLSDRTRREPEICSAVDLSGLTETPDLDASKLLDLSKKDNAVSQPESGILDLSVKNFDVKWVSVEQQLNKKVTLVSNTPLKALSALNPAPGLQEKEAFQVWLSKTAETEDKLLHFDHNEAPSSKSDWIFCQSEVMRNLPLEPQSDGATLGTEPVLHESSEDISFKKVGIENEEDTVRTIPQQDALCSPTSVMDKEVNSGEECNVIHTGVGLQEKEICQDGSRGPSPDMTNTYSTGVKESVNKESDIVCNGNYVHEKLPGEESPASLDRTDNREGNMDCCTTAGVKDFKNEDVCVKKDGDQNESWISNADIDGDLRNESLPKLCGGRAQQGYISEDSQVDEQLSLSASMEDSSLGVNPSVSKHESPSFETVSTPSEIAPELKDTASQENLDINNTDCQKVVLPISCESSYDSPTAPCFPQEKDSVESPNKMETSDQSLESNSECEEKNLEQTLLEVQESPSKCEGNNVCEVDEQLTDETDSKTDETTSFVKLLQPGSKSDETSSFIKLLQPGSKSLNLVLNSTHPPKDVGEVHVVPPEDRVENVVQDQEPIPLISDATKPIAALPDQMSVASNVSTEGELSPCKSSLLDETYTPEMFREQFDSRSPTPTIDEKPCDLNFCSSPSRSTVDLTDFEDDQNVTENSTPTDDLPLDKILQTSTVNTNPNPPVGLCPDIKIRTLRVLRSLNEFTEIPNHQETLADPDFPPHKSFVSGEVLEEEEKTNLSNECLPYSQRPVMAVKPSKSEESQAHWQSKDIDPKPTSQCKEASGNSVKYLSPNSMILKETKQFFKEKSDEIDSNHSVCKPSSKTRWLANTISSESDTEEETDTDSLSNSPHQNYRRTMSKLNQVSSSPTSSVRCSKSEESFPELGDQDPKFMEYTANGTAENIIIHVTQRDSSDKLLTCHKYDAISDDGRIADPQSSLKCTVFNSGQKRPYSFLEQLSQRCLQNDITRASMEQECLIFSEQMKNLLKRSKKEPLSQPDTHNSSASCTSPLTISFSRLEEQEDSMEFLDTPLVRQKIQVDMSNSKVQTAFTEERKVIHALSQENSNPMEQPGISAMTAECARLYNARMHDVCSAKKVPPRSKSRKGHQSDPRTDKSNHFDFCDQMKKELDETFQSNLNAVVKKSCKTKYRFFILVTSDDIFFKETKLETEGHTAVQPSEFFLGEDGSSSLLIILRNEDIAEHICKIPHLLKLKMSPGVLFAGIDEPDDVINLTHQELFIRAGFVMFDRAVLEPLSVGNMKKISKILQELSKMGKWKWMLHYRDSRRLKENARLSEEANEKKLLMYWCQDADILDVLPYHECDQMTRDQPDYLACLLRLQVQHVSSRFLVFVTDATTDRAFERNGILTMTLNTFLTKSSTEIFRV</sequence>
<proteinExistence type="inferred from homology"/>
<reference evidence="6" key="2">
    <citation type="submission" date="2025-09" db="UniProtKB">
        <authorList>
            <consortium name="Ensembl"/>
        </authorList>
    </citation>
    <scope>IDENTIFICATION</scope>
</reference>
<feature type="compositionally biased region" description="Basic and acidic residues" evidence="2">
    <location>
        <begin position="2326"/>
        <end position="2336"/>
    </location>
</feature>
<feature type="compositionally biased region" description="Polar residues" evidence="2">
    <location>
        <begin position="1583"/>
        <end position="1596"/>
    </location>
</feature>
<dbReference type="GO" id="GO:0005654">
    <property type="term" value="C:nucleoplasm"/>
    <property type="evidence" value="ECO:0007669"/>
    <property type="project" value="TreeGrafter"/>
</dbReference>
<evidence type="ECO:0000313" key="6">
    <source>
        <dbReference type="Ensembl" id="ENSXCOP00000027911.1"/>
    </source>
</evidence>
<evidence type="ECO:0000259" key="5">
    <source>
        <dbReference type="Pfam" id="PF24630"/>
    </source>
</evidence>
<dbReference type="Proteomes" id="UP000261380">
    <property type="component" value="Unplaced"/>
</dbReference>
<dbReference type="Pfam" id="PF23314">
    <property type="entry name" value="TASOR_alpha-beta"/>
    <property type="match status" value="1"/>
</dbReference>
<feature type="compositionally biased region" description="Polar residues" evidence="2">
    <location>
        <begin position="1995"/>
        <end position="2005"/>
    </location>
</feature>
<dbReference type="InterPro" id="IPR056243">
    <property type="entry name" value="TASOR_ab_dom"/>
</dbReference>
<feature type="region of interest" description="Disordered" evidence="2">
    <location>
        <begin position="913"/>
        <end position="932"/>
    </location>
</feature>
<feature type="region of interest" description="Disordered" evidence="2">
    <location>
        <begin position="1864"/>
        <end position="1885"/>
    </location>
</feature>
<dbReference type="STRING" id="32473.ENSXCOP00000027911"/>
<dbReference type="PANTHER" id="PTHR16207">
    <property type="entry name" value="SET DOMAIN-CONTAINING PROTEIN"/>
    <property type="match status" value="1"/>
</dbReference>
<protein>
    <submittedName>
        <fullName evidence="6">Uncharacterized protein</fullName>
    </submittedName>
</protein>
<evidence type="ECO:0000256" key="1">
    <source>
        <dbReference type="ARBA" id="ARBA00008058"/>
    </source>
</evidence>
<dbReference type="Pfam" id="PF24630">
    <property type="entry name" value="PIN_TASOR"/>
    <property type="match status" value="1"/>
</dbReference>
<dbReference type="InterPro" id="IPR022188">
    <property type="entry name" value="TASOR_DUF3715"/>
</dbReference>
<comment type="similarity">
    <text evidence="1">Belongs to the TASOR family.</text>
</comment>
<dbReference type="Ensembl" id="ENSXCOT00000028247.1">
    <property type="protein sequence ID" value="ENSXCOP00000027911.1"/>
    <property type="gene ID" value="ENSXCOG00000020813.1"/>
</dbReference>
<feature type="domain" description="TASOR alpha/beta" evidence="4">
    <location>
        <begin position="2365"/>
        <end position="2457"/>
    </location>
</feature>
<feature type="region of interest" description="Disordered" evidence="2">
    <location>
        <begin position="1974"/>
        <end position="2005"/>
    </location>
</feature>
<accession>A0A3B5MW78</accession>
<evidence type="ECO:0000313" key="7">
    <source>
        <dbReference type="Proteomes" id="UP000261380"/>
    </source>
</evidence>
<feature type="domain" description="TASOR PIN" evidence="5">
    <location>
        <begin position="2461"/>
        <end position="2597"/>
    </location>
</feature>
<evidence type="ECO:0000259" key="3">
    <source>
        <dbReference type="Pfam" id="PF12509"/>
    </source>
</evidence>
<feature type="compositionally biased region" description="Basic and acidic residues" evidence="2">
    <location>
        <begin position="1977"/>
        <end position="1993"/>
    </location>
</feature>
<feature type="region of interest" description="Disordered" evidence="2">
    <location>
        <begin position="886"/>
        <end position="906"/>
    </location>
</feature>
<dbReference type="GO" id="GO:0045814">
    <property type="term" value="P:negative regulation of gene expression, epigenetic"/>
    <property type="evidence" value="ECO:0007669"/>
    <property type="project" value="InterPro"/>
</dbReference>
<feature type="compositionally biased region" description="Basic residues" evidence="2">
    <location>
        <begin position="2316"/>
        <end position="2325"/>
    </location>
</feature>
<dbReference type="PANTHER" id="PTHR16207:SF10">
    <property type="entry name" value="PROTEIN TASOR 2"/>
    <property type="match status" value="1"/>
</dbReference>
<dbReference type="InterPro" id="IPR056242">
    <property type="entry name" value="PIN_TASOR"/>
</dbReference>
<evidence type="ECO:0000256" key="2">
    <source>
        <dbReference type="SAM" id="MobiDB-lite"/>
    </source>
</evidence>
<feature type="domain" description="TASOR pseudo-PARP" evidence="3">
    <location>
        <begin position="49"/>
        <end position="171"/>
    </location>
</feature>
<feature type="compositionally biased region" description="Polar residues" evidence="2">
    <location>
        <begin position="922"/>
        <end position="932"/>
    </location>
</feature>
<reference evidence="6" key="1">
    <citation type="submission" date="2025-08" db="UniProtKB">
        <authorList>
            <consortium name="Ensembl"/>
        </authorList>
    </citation>
    <scope>IDENTIFICATION</scope>
</reference>
<dbReference type="Pfam" id="PF12509">
    <property type="entry name" value="DUF3715"/>
    <property type="match status" value="1"/>
</dbReference>
<feature type="compositionally biased region" description="Polar residues" evidence="2">
    <location>
        <begin position="1662"/>
        <end position="1677"/>
    </location>
</feature>
<feature type="region of interest" description="Disordered" evidence="2">
    <location>
        <begin position="519"/>
        <end position="547"/>
    </location>
</feature>
<feature type="region of interest" description="Disordered" evidence="2">
    <location>
        <begin position="2051"/>
        <end position="2108"/>
    </location>
</feature>
<keyword evidence="7" id="KW-1185">Reference proteome</keyword>